<sequence>DHEFLHWNSKLSELAYVQLISGELPIPAHKEAFSTPVVVLPSCSLNSDVIVQANHSGLLTKMFSWWLLVLANGHEIEQARNLTAKKLTGLQVGVDSDVNAVDFLCTLTEEGTEVRGVIWDVYKLGEDAPLCLKNNVQWHYISSKTSSWEMSSHFPSYMDRLLFRSHNLSGITLRVGVLVGKSDYGYDCRVEQDKKGRIVAVQGYSAHILHVLMDLLQFKVEFVGSDTWGAQDDEGVWVGLFGLLAENEVDLVLCHPTVTAERSAAAYFLHPTLHSRRMLVYRAAGLPLTQDVFVLTFTGSLWLVCLVIALVLLAASFRIASLQTSKFQKSQTKAWTWVEITLWAVAATCQQGFSKEPQGLSCKAVFIIGYLASYLLYTWFAAGVTSLLAVQGQDTHLQLSDVAKLGTEFSASWDGLLPDFFIVRFYFLINSPDPAAHVLYSTQLKKERNKIHSLEQMFMQLRDDNKVGMASEHPLKHFMATRLSADESCQLTLSPVSGTKHLKAWAVRKNSPYADLFNYWLLRLQETGLLQLSLQQSMVTPTPCGNGPGYSSAGIGHVMSALGILATGIAAAFVLLFAEFVWHYNRASRRR</sequence>
<protein>
    <submittedName>
        <fullName evidence="15">Uncharacterized protein</fullName>
    </submittedName>
</protein>
<organism evidence="15 16">
    <name type="scientific">Periplaneta americana</name>
    <name type="common">American cockroach</name>
    <name type="synonym">Blatta americana</name>
    <dbReference type="NCBI Taxonomy" id="6978"/>
    <lineage>
        <taxon>Eukaryota</taxon>
        <taxon>Metazoa</taxon>
        <taxon>Ecdysozoa</taxon>
        <taxon>Arthropoda</taxon>
        <taxon>Hexapoda</taxon>
        <taxon>Insecta</taxon>
        <taxon>Pterygota</taxon>
        <taxon>Neoptera</taxon>
        <taxon>Polyneoptera</taxon>
        <taxon>Dictyoptera</taxon>
        <taxon>Blattodea</taxon>
        <taxon>Blattoidea</taxon>
        <taxon>Blattidae</taxon>
        <taxon>Blattinae</taxon>
        <taxon>Periplaneta</taxon>
    </lineage>
</organism>
<evidence type="ECO:0000256" key="1">
    <source>
        <dbReference type="ARBA" id="ARBA00004651"/>
    </source>
</evidence>
<evidence type="ECO:0000256" key="8">
    <source>
        <dbReference type="ARBA" id="ARBA00023170"/>
    </source>
</evidence>
<evidence type="ECO:0000256" key="2">
    <source>
        <dbReference type="ARBA" id="ARBA00022448"/>
    </source>
</evidence>
<dbReference type="InterPro" id="IPR019594">
    <property type="entry name" value="Glu/Gly-bd"/>
</dbReference>
<keyword evidence="5 12" id="KW-1133">Transmembrane helix</keyword>
<reference evidence="15 16" key="1">
    <citation type="journal article" date="2022" name="Allergy">
        <title>Genome assembly and annotation of Periplaneta americana reveal a comprehensive cockroach allergen profile.</title>
        <authorList>
            <person name="Wang L."/>
            <person name="Xiong Q."/>
            <person name="Saelim N."/>
            <person name="Wang L."/>
            <person name="Nong W."/>
            <person name="Wan A.T."/>
            <person name="Shi M."/>
            <person name="Liu X."/>
            <person name="Cao Q."/>
            <person name="Hui J.H.L."/>
            <person name="Sookrung N."/>
            <person name="Leung T.F."/>
            <person name="Tungtrongchitr A."/>
            <person name="Tsui S.K.W."/>
        </authorList>
    </citation>
    <scope>NUCLEOTIDE SEQUENCE [LARGE SCALE GENOMIC DNA]</scope>
    <source>
        <strain evidence="15">PWHHKU_190912</strain>
    </source>
</reference>
<dbReference type="SUPFAM" id="SSF53850">
    <property type="entry name" value="Periplasmic binding protein-like II"/>
    <property type="match status" value="1"/>
</dbReference>
<evidence type="ECO:0000256" key="4">
    <source>
        <dbReference type="ARBA" id="ARBA00022692"/>
    </source>
</evidence>
<evidence type="ECO:0000256" key="11">
    <source>
        <dbReference type="ARBA" id="ARBA00023303"/>
    </source>
</evidence>
<name>A0ABQ8T9U9_PERAM</name>
<feature type="non-terminal residue" evidence="15">
    <location>
        <position position="1"/>
    </location>
</feature>
<dbReference type="Gene3D" id="1.10.287.70">
    <property type="match status" value="1"/>
</dbReference>
<evidence type="ECO:0000256" key="9">
    <source>
        <dbReference type="ARBA" id="ARBA00023180"/>
    </source>
</evidence>
<evidence type="ECO:0000313" key="16">
    <source>
        <dbReference type="Proteomes" id="UP001148838"/>
    </source>
</evidence>
<dbReference type="EMBL" id="JAJSOF020000013">
    <property type="protein sequence ID" value="KAJ4443322.1"/>
    <property type="molecule type" value="Genomic_DNA"/>
</dbReference>
<dbReference type="PANTHER" id="PTHR42643">
    <property type="entry name" value="IONOTROPIC RECEPTOR 20A-RELATED"/>
    <property type="match status" value="1"/>
</dbReference>
<feature type="domain" description="Ionotropic receptor 75a N-terminal" evidence="14">
    <location>
        <begin position="35"/>
        <end position="176"/>
    </location>
</feature>
<keyword evidence="16" id="KW-1185">Reference proteome</keyword>
<evidence type="ECO:0000313" key="15">
    <source>
        <dbReference type="EMBL" id="KAJ4443322.1"/>
    </source>
</evidence>
<dbReference type="InterPro" id="IPR052192">
    <property type="entry name" value="Insect_Ionotropic_Sensory_Rcpt"/>
</dbReference>
<comment type="subcellular location">
    <subcellularLocation>
        <location evidence="1">Cell membrane</location>
        <topology evidence="1">Multi-pass membrane protein</topology>
    </subcellularLocation>
</comment>
<keyword evidence="2" id="KW-0813">Transport</keyword>
<dbReference type="Proteomes" id="UP001148838">
    <property type="component" value="Unassembled WGS sequence"/>
</dbReference>
<feature type="transmembrane region" description="Helical" evidence="12">
    <location>
        <begin position="365"/>
        <end position="390"/>
    </location>
</feature>
<feature type="transmembrane region" description="Helical" evidence="12">
    <location>
        <begin position="292"/>
        <end position="313"/>
    </location>
</feature>
<comment type="caution">
    <text evidence="15">The sequence shown here is derived from an EMBL/GenBank/DDBJ whole genome shotgun (WGS) entry which is preliminary data.</text>
</comment>
<evidence type="ECO:0000256" key="7">
    <source>
        <dbReference type="ARBA" id="ARBA00023136"/>
    </source>
</evidence>
<evidence type="ECO:0000256" key="6">
    <source>
        <dbReference type="ARBA" id="ARBA00023065"/>
    </source>
</evidence>
<evidence type="ECO:0000259" key="13">
    <source>
        <dbReference type="Pfam" id="PF10613"/>
    </source>
</evidence>
<dbReference type="Gene3D" id="3.40.190.10">
    <property type="entry name" value="Periplasmic binding protein-like II"/>
    <property type="match status" value="1"/>
</dbReference>
<feature type="domain" description="Ionotropic glutamate receptor L-glutamate and glycine-binding" evidence="13">
    <location>
        <begin position="191"/>
        <end position="272"/>
    </location>
</feature>
<dbReference type="Pfam" id="PF10613">
    <property type="entry name" value="Lig_chan-Glu_bd"/>
    <property type="match status" value="1"/>
</dbReference>
<keyword evidence="11" id="KW-0407">Ion channel</keyword>
<evidence type="ECO:0000256" key="3">
    <source>
        <dbReference type="ARBA" id="ARBA00022475"/>
    </source>
</evidence>
<feature type="transmembrane region" description="Helical" evidence="12">
    <location>
        <begin position="558"/>
        <end position="582"/>
    </location>
</feature>
<dbReference type="InterPro" id="IPR057074">
    <property type="entry name" value="IR75A_N"/>
</dbReference>
<keyword evidence="4 12" id="KW-0812">Transmembrane</keyword>
<evidence type="ECO:0000256" key="5">
    <source>
        <dbReference type="ARBA" id="ARBA00022989"/>
    </source>
</evidence>
<accession>A0ABQ8T9U9</accession>
<keyword evidence="7 12" id="KW-0472">Membrane</keyword>
<keyword evidence="8" id="KW-0675">Receptor</keyword>
<dbReference type="PANTHER" id="PTHR42643:SF32">
    <property type="entry name" value="IONOTROPIC RECEPTOR 31A, ISOFORM C-RELATED"/>
    <property type="match status" value="1"/>
</dbReference>
<keyword evidence="9" id="KW-0325">Glycoprotein</keyword>
<keyword evidence="6" id="KW-0406">Ion transport</keyword>
<evidence type="ECO:0000256" key="12">
    <source>
        <dbReference type="SAM" id="Phobius"/>
    </source>
</evidence>
<keyword evidence="10" id="KW-1071">Ligand-gated ion channel</keyword>
<evidence type="ECO:0000259" key="14">
    <source>
        <dbReference type="Pfam" id="PF24576"/>
    </source>
</evidence>
<proteinExistence type="predicted"/>
<evidence type="ECO:0000256" key="10">
    <source>
        <dbReference type="ARBA" id="ARBA00023286"/>
    </source>
</evidence>
<gene>
    <name evidence="15" type="ORF">ANN_04990</name>
</gene>
<keyword evidence="3" id="KW-1003">Cell membrane</keyword>
<dbReference type="Pfam" id="PF24576">
    <property type="entry name" value="IR75A_N"/>
    <property type="match status" value="1"/>
</dbReference>